<dbReference type="EMBL" id="JAEAOA010000432">
    <property type="protein sequence ID" value="KAK3597782.1"/>
    <property type="molecule type" value="Genomic_DNA"/>
</dbReference>
<feature type="compositionally biased region" description="Basic and acidic residues" evidence="5">
    <location>
        <begin position="209"/>
        <end position="222"/>
    </location>
</feature>
<keyword evidence="3" id="KW-0862">Zinc</keyword>
<feature type="region of interest" description="Disordered" evidence="5">
    <location>
        <begin position="79"/>
        <end position="222"/>
    </location>
</feature>
<feature type="compositionally biased region" description="Polar residues" evidence="5">
    <location>
        <begin position="108"/>
        <end position="117"/>
    </location>
</feature>
<dbReference type="Proteomes" id="UP001195483">
    <property type="component" value="Unassembled WGS sequence"/>
</dbReference>
<evidence type="ECO:0000256" key="2">
    <source>
        <dbReference type="ARBA" id="ARBA00022771"/>
    </source>
</evidence>
<dbReference type="PANTHER" id="PTHR46171">
    <property type="entry name" value="GH10160P"/>
    <property type="match status" value="1"/>
</dbReference>
<dbReference type="AlphaFoldDB" id="A0AAE0W290"/>
<dbReference type="GO" id="GO:0008270">
    <property type="term" value="F:zinc ion binding"/>
    <property type="evidence" value="ECO:0007669"/>
    <property type="project" value="UniProtKB-KW"/>
</dbReference>
<dbReference type="GO" id="GO:0016567">
    <property type="term" value="P:protein ubiquitination"/>
    <property type="evidence" value="ECO:0007669"/>
    <property type="project" value="TreeGrafter"/>
</dbReference>
<sequence length="572" mass="63772">MPIAAPQKDAQLLHLFIQKQSPGIHGVQGAVESPELVFNPAEGQAYEQNHVHPDLPNMGRAEGAHQLLSSVSPPIINLSPNLSPVSEQQSRISPFYDLRESTRRRSAGQENTNQQMHPSPLQCYSGYIAADDSASPKSESPSRKRRKISGSMIDLTNSPSPPPTSWQWEAVSDNTRQVRRRNSMQRGGSGERCNTPRSRRSPGTRRRSERNIGRHNDISPERRAFQPPLASHQIHPANLPLQNPQQSVMVDVEQVHGVPVTMAPFAIPVCTGPHAIPVCTSAHIPVCAAQPTWSFPACSVQLPTCSIQHIPVCSLPQVPLPHPLPHIVPHPHGQANLAPQHHHHHLNTSAQFSQHPPQQRREEGVPIISEHRPPQYSLAPQFHHHHHPSALTPSPPVLLQEPAVHPSPHDFFGPFQRFYARQRSLIRNTRLRNFPPPPPPPYPGFLLHFLAMLGNPPVPPYVRDLHDDATEVENYEALLNLAERLGEAKPRGLIKAEIEQLPAYRFNADSQRGDSDQTSCVVCMCDFENRQLLRVLPCSHEFHAKCVDKWLKTNRTCPICRADAGEIGNQSE</sequence>
<feature type="domain" description="RING-type" evidence="6">
    <location>
        <begin position="520"/>
        <end position="561"/>
    </location>
</feature>
<organism evidence="7 8">
    <name type="scientific">Potamilus streckersoni</name>
    <dbReference type="NCBI Taxonomy" id="2493646"/>
    <lineage>
        <taxon>Eukaryota</taxon>
        <taxon>Metazoa</taxon>
        <taxon>Spiralia</taxon>
        <taxon>Lophotrochozoa</taxon>
        <taxon>Mollusca</taxon>
        <taxon>Bivalvia</taxon>
        <taxon>Autobranchia</taxon>
        <taxon>Heteroconchia</taxon>
        <taxon>Palaeoheterodonta</taxon>
        <taxon>Unionida</taxon>
        <taxon>Unionoidea</taxon>
        <taxon>Unionidae</taxon>
        <taxon>Ambleminae</taxon>
        <taxon>Lampsilini</taxon>
        <taxon>Potamilus</taxon>
    </lineage>
</organism>
<keyword evidence="1" id="KW-0479">Metal-binding</keyword>
<evidence type="ECO:0000313" key="8">
    <source>
        <dbReference type="Proteomes" id="UP001195483"/>
    </source>
</evidence>
<evidence type="ECO:0000256" key="1">
    <source>
        <dbReference type="ARBA" id="ARBA00022723"/>
    </source>
</evidence>
<dbReference type="SUPFAM" id="SSF57850">
    <property type="entry name" value="RING/U-box"/>
    <property type="match status" value="1"/>
</dbReference>
<evidence type="ECO:0000259" key="6">
    <source>
        <dbReference type="PROSITE" id="PS50089"/>
    </source>
</evidence>
<feature type="compositionally biased region" description="Polar residues" evidence="5">
    <location>
        <begin position="79"/>
        <end position="92"/>
    </location>
</feature>
<comment type="caution">
    <text evidence="7">The sequence shown here is derived from an EMBL/GenBank/DDBJ whole genome shotgun (WGS) entry which is preliminary data.</text>
</comment>
<feature type="region of interest" description="Disordered" evidence="5">
    <location>
        <begin position="332"/>
        <end position="362"/>
    </location>
</feature>
<dbReference type="InterPro" id="IPR001841">
    <property type="entry name" value="Znf_RING"/>
</dbReference>
<dbReference type="PANTHER" id="PTHR46171:SF3">
    <property type="entry name" value="GH10160P"/>
    <property type="match status" value="1"/>
</dbReference>
<keyword evidence="2 4" id="KW-0863">Zinc-finger</keyword>
<reference evidence="7" key="2">
    <citation type="journal article" date="2021" name="Genome Biol. Evol.">
        <title>Developing a high-quality reference genome for a parasitic bivalve with doubly uniparental inheritance (Bivalvia: Unionida).</title>
        <authorList>
            <person name="Smith C.H."/>
        </authorList>
    </citation>
    <scope>NUCLEOTIDE SEQUENCE</scope>
    <source>
        <strain evidence="7">CHS0354</strain>
        <tissue evidence="7">Mantle</tissue>
    </source>
</reference>
<keyword evidence="8" id="KW-1185">Reference proteome</keyword>
<dbReference type="FunFam" id="3.30.40.10:FF:000024">
    <property type="entry name" value="RING finger protein 44 isoform X1"/>
    <property type="match status" value="1"/>
</dbReference>
<gene>
    <name evidence="7" type="ORF">CHS0354_006140</name>
</gene>
<evidence type="ECO:0000256" key="3">
    <source>
        <dbReference type="ARBA" id="ARBA00022833"/>
    </source>
</evidence>
<dbReference type="PROSITE" id="PS50089">
    <property type="entry name" value="ZF_RING_2"/>
    <property type="match status" value="1"/>
</dbReference>
<dbReference type="Pfam" id="PF13639">
    <property type="entry name" value="zf-RING_2"/>
    <property type="match status" value="1"/>
</dbReference>
<reference evidence="7" key="3">
    <citation type="submission" date="2023-05" db="EMBL/GenBank/DDBJ databases">
        <authorList>
            <person name="Smith C.H."/>
        </authorList>
    </citation>
    <scope>NUCLEOTIDE SEQUENCE</scope>
    <source>
        <strain evidence="7">CHS0354</strain>
        <tissue evidence="7">Mantle</tissue>
    </source>
</reference>
<accession>A0AAE0W290</accession>
<feature type="compositionally biased region" description="Low complexity" evidence="5">
    <location>
        <begin position="129"/>
        <end position="139"/>
    </location>
</feature>
<dbReference type="SMART" id="SM00184">
    <property type="entry name" value="RING"/>
    <property type="match status" value="1"/>
</dbReference>
<evidence type="ECO:0000313" key="7">
    <source>
        <dbReference type="EMBL" id="KAK3597782.1"/>
    </source>
</evidence>
<protein>
    <recommendedName>
        <fullName evidence="6">RING-type domain-containing protein</fullName>
    </recommendedName>
</protein>
<feature type="compositionally biased region" description="Basic residues" evidence="5">
    <location>
        <begin position="197"/>
        <end position="208"/>
    </location>
</feature>
<dbReference type="InterPro" id="IPR013083">
    <property type="entry name" value="Znf_RING/FYVE/PHD"/>
</dbReference>
<reference evidence="7" key="1">
    <citation type="journal article" date="2021" name="Genome Biol. Evol.">
        <title>A High-Quality Reference Genome for a Parasitic Bivalve with Doubly Uniparental Inheritance (Bivalvia: Unionida).</title>
        <authorList>
            <person name="Smith C.H."/>
        </authorList>
    </citation>
    <scope>NUCLEOTIDE SEQUENCE</scope>
    <source>
        <strain evidence="7">CHS0354</strain>
    </source>
</reference>
<name>A0AAE0W290_9BIVA</name>
<evidence type="ECO:0000256" key="4">
    <source>
        <dbReference type="PROSITE-ProRule" id="PRU00175"/>
    </source>
</evidence>
<dbReference type="CDD" id="cd16472">
    <property type="entry name" value="RING-H2_RNF38-like"/>
    <property type="match status" value="1"/>
</dbReference>
<dbReference type="GO" id="GO:0061630">
    <property type="term" value="F:ubiquitin protein ligase activity"/>
    <property type="evidence" value="ECO:0007669"/>
    <property type="project" value="TreeGrafter"/>
</dbReference>
<feature type="compositionally biased region" description="Polar residues" evidence="5">
    <location>
        <begin position="347"/>
        <end position="357"/>
    </location>
</feature>
<evidence type="ECO:0000256" key="5">
    <source>
        <dbReference type="SAM" id="MobiDB-lite"/>
    </source>
</evidence>
<proteinExistence type="predicted"/>
<dbReference type="Gene3D" id="3.30.40.10">
    <property type="entry name" value="Zinc/RING finger domain, C3HC4 (zinc finger)"/>
    <property type="match status" value="1"/>
</dbReference>